<dbReference type="EMBL" id="FNOK01000049">
    <property type="protein sequence ID" value="SDZ16135.1"/>
    <property type="molecule type" value="Genomic_DNA"/>
</dbReference>
<evidence type="ECO:0000313" key="2">
    <source>
        <dbReference type="EMBL" id="SDZ16135.1"/>
    </source>
</evidence>
<organism evidence="2 3">
    <name type="scientific">Saccharopolyspora shandongensis</name>
    <dbReference type="NCBI Taxonomy" id="418495"/>
    <lineage>
        <taxon>Bacteria</taxon>
        <taxon>Bacillati</taxon>
        <taxon>Actinomycetota</taxon>
        <taxon>Actinomycetes</taxon>
        <taxon>Pseudonocardiales</taxon>
        <taxon>Pseudonocardiaceae</taxon>
        <taxon>Saccharopolyspora</taxon>
    </lineage>
</organism>
<dbReference type="InterPro" id="IPR032710">
    <property type="entry name" value="NTF2-like_dom_sf"/>
</dbReference>
<keyword evidence="3" id="KW-1185">Reference proteome</keyword>
<gene>
    <name evidence="2" type="ORF">SAMN05216215_104944</name>
</gene>
<proteinExistence type="predicted"/>
<feature type="domain" description="DUF4440" evidence="1">
    <location>
        <begin position="48"/>
        <end position="146"/>
    </location>
</feature>
<dbReference type="Pfam" id="PF14534">
    <property type="entry name" value="DUF4440"/>
    <property type="match status" value="1"/>
</dbReference>
<sequence>MSPSVRGGSRGKERKNGPCVGRSNAIVLLVIETQMHLEAEEQIAEAMAAEQESLSSECRADASRIGRLLAPDFHEFGTSGSEFGYEAAVRVASATDPEGEPIKMENLRGWLIADGIVMLKYTSEFAGRRSNRTSLWRRVASRQWQIFHHQGTLAAA</sequence>
<dbReference type="OrthoDB" id="7845843at2"/>
<dbReference type="STRING" id="418495.SAMN05216215_104944"/>
<evidence type="ECO:0000313" key="3">
    <source>
        <dbReference type="Proteomes" id="UP000199529"/>
    </source>
</evidence>
<dbReference type="SUPFAM" id="SSF54427">
    <property type="entry name" value="NTF2-like"/>
    <property type="match status" value="1"/>
</dbReference>
<dbReference type="Proteomes" id="UP000199529">
    <property type="component" value="Unassembled WGS sequence"/>
</dbReference>
<evidence type="ECO:0000259" key="1">
    <source>
        <dbReference type="Pfam" id="PF14534"/>
    </source>
</evidence>
<dbReference type="InterPro" id="IPR027843">
    <property type="entry name" value="DUF4440"/>
</dbReference>
<protein>
    <recommendedName>
        <fullName evidence="1">DUF4440 domain-containing protein</fullName>
    </recommendedName>
</protein>
<reference evidence="3" key="1">
    <citation type="submission" date="2016-10" db="EMBL/GenBank/DDBJ databases">
        <authorList>
            <person name="Varghese N."/>
            <person name="Submissions S."/>
        </authorList>
    </citation>
    <scope>NUCLEOTIDE SEQUENCE [LARGE SCALE GENOMIC DNA]</scope>
    <source>
        <strain evidence="3">CGMCC 4.3530</strain>
    </source>
</reference>
<accession>A0A1H3QT05</accession>
<dbReference type="AlphaFoldDB" id="A0A1H3QT05"/>
<name>A0A1H3QT05_9PSEU</name>
<dbReference type="Gene3D" id="3.10.450.50">
    <property type="match status" value="1"/>
</dbReference>